<name>A0A937AAM9_9BACT</name>
<dbReference type="SUPFAM" id="SSF48371">
    <property type="entry name" value="ARM repeat"/>
    <property type="match status" value="1"/>
</dbReference>
<comment type="caution">
    <text evidence="1">The sequence shown here is derived from an EMBL/GenBank/DDBJ whole genome shotgun (WGS) entry which is preliminary data.</text>
</comment>
<organism evidence="1 2">
    <name type="scientific">Marivirga atlantica</name>
    <dbReference type="NCBI Taxonomy" id="1548457"/>
    <lineage>
        <taxon>Bacteria</taxon>
        <taxon>Pseudomonadati</taxon>
        <taxon>Bacteroidota</taxon>
        <taxon>Cytophagia</taxon>
        <taxon>Cytophagales</taxon>
        <taxon>Marivirgaceae</taxon>
        <taxon>Marivirga</taxon>
    </lineage>
</organism>
<dbReference type="AlphaFoldDB" id="A0A937AAM9"/>
<evidence type="ECO:0000313" key="1">
    <source>
        <dbReference type="EMBL" id="MBL0765386.1"/>
    </source>
</evidence>
<gene>
    <name evidence="1" type="ORF">JKP34_09005</name>
</gene>
<dbReference type="EMBL" id="JAERQG010000002">
    <property type="protein sequence ID" value="MBL0765386.1"/>
    <property type="molecule type" value="Genomic_DNA"/>
</dbReference>
<dbReference type="RefSeq" id="WP_201919945.1">
    <property type="nucleotide sequence ID" value="NZ_JAERQG010000002.1"/>
</dbReference>
<evidence type="ECO:0000313" key="2">
    <source>
        <dbReference type="Proteomes" id="UP000642920"/>
    </source>
</evidence>
<protein>
    <submittedName>
        <fullName evidence="1">Uncharacterized protein</fullName>
    </submittedName>
</protein>
<keyword evidence="2" id="KW-1185">Reference proteome</keyword>
<reference evidence="1" key="1">
    <citation type="submission" date="2021-01" db="EMBL/GenBank/DDBJ databases">
        <title>Marivirga sp. nov., isolated from intertidal surface sediments.</title>
        <authorList>
            <person name="Zhang M."/>
        </authorList>
    </citation>
    <scope>NUCLEOTIDE SEQUENCE</scope>
    <source>
        <strain evidence="1">SM1354</strain>
    </source>
</reference>
<dbReference type="InterPro" id="IPR016024">
    <property type="entry name" value="ARM-type_fold"/>
</dbReference>
<dbReference type="Proteomes" id="UP000642920">
    <property type="component" value="Unassembled WGS sequence"/>
</dbReference>
<accession>A0A937AAM9</accession>
<sequence length="206" mass="23099">MSISNKLASAQNRKDEAPNIELAQEIAESENQAHINELVDNLSAKKDLQNDSIKVLYEIGALKPQLIANQLDTFIALLPTKNNRLQWGLMTAISTLVEEKPKEIIEALPTLLSTADSGSVITKDQAVKILISLCKFEQYKDEAFPLLNEQLLKSATNQLPMYAELALEIIDKTNKATFINTLQTRLPDIEKDSKRKRVEKVIKKLS</sequence>
<dbReference type="InterPro" id="IPR011989">
    <property type="entry name" value="ARM-like"/>
</dbReference>
<dbReference type="Gene3D" id="1.25.10.10">
    <property type="entry name" value="Leucine-rich Repeat Variant"/>
    <property type="match status" value="1"/>
</dbReference>
<proteinExistence type="predicted"/>